<dbReference type="SMART" id="SM00194">
    <property type="entry name" value="PTPc"/>
    <property type="match status" value="1"/>
</dbReference>
<organism evidence="16 17">
    <name type="scientific">Mola mola</name>
    <name type="common">Ocean sunfish</name>
    <name type="synonym">Tetraodon mola</name>
    <dbReference type="NCBI Taxonomy" id="94237"/>
    <lineage>
        <taxon>Eukaryota</taxon>
        <taxon>Metazoa</taxon>
        <taxon>Chordata</taxon>
        <taxon>Craniata</taxon>
        <taxon>Vertebrata</taxon>
        <taxon>Euteleostomi</taxon>
        <taxon>Actinopterygii</taxon>
        <taxon>Neopterygii</taxon>
        <taxon>Teleostei</taxon>
        <taxon>Neoteleostei</taxon>
        <taxon>Acanthomorphata</taxon>
        <taxon>Eupercaria</taxon>
        <taxon>Tetraodontiformes</taxon>
        <taxon>Molidae</taxon>
        <taxon>Mola</taxon>
    </lineage>
</organism>
<dbReference type="PANTHER" id="PTHR46106:SF5">
    <property type="entry name" value="RECEPTOR-TYPE TYROSINE-PROTEIN PHOSPHATASE N2"/>
    <property type="match status" value="1"/>
</dbReference>
<keyword evidence="17" id="KW-1185">Reference proteome</keyword>
<evidence type="ECO:0000259" key="15">
    <source>
        <dbReference type="PROSITE" id="PS50056"/>
    </source>
</evidence>
<evidence type="ECO:0000256" key="7">
    <source>
        <dbReference type="ARBA" id="ARBA00023136"/>
    </source>
</evidence>
<evidence type="ECO:0000256" key="10">
    <source>
        <dbReference type="ARBA" id="ARBA00023329"/>
    </source>
</evidence>
<keyword evidence="5 13" id="KW-1133">Transmembrane helix</keyword>
<keyword evidence="7 13" id="KW-0472">Membrane</keyword>
<dbReference type="GO" id="GO:0051046">
    <property type="term" value="P:regulation of secretion"/>
    <property type="evidence" value="ECO:0007669"/>
    <property type="project" value="TreeGrafter"/>
</dbReference>
<dbReference type="SMART" id="SM01305">
    <property type="entry name" value="RESP18"/>
    <property type="match status" value="1"/>
</dbReference>
<comment type="subcellular location">
    <subcellularLocation>
        <location evidence="1">Cytoplasmic vesicle</location>
        <location evidence="1">Secretory vesicle membrane</location>
        <topology evidence="1">Single-pass type I membrane protein</topology>
    </subcellularLocation>
    <subcellularLocation>
        <location evidence="11">Synapse</location>
    </subcellularLocation>
</comment>
<evidence type="ECO:0000313" key="16">
    <source>
        <dbReference type="Ensembl" id="ENSMMOP00000005591.1"/>
    </source>
</evidence>
<keyword evidence="4" id="KW-0732">Signal</keyword>
<dbReference type="InterPro" id="IPR016130">
    <property type="entry name" value="Tyr_Pase_AS"/>
</dbReference>
<dbReference type="Pfam" id="PF11548">
    <property type="entry name" value="Receptor_IA-2"/>
    <property type="match status" value="1"/>
</dbReference>
<feature type="domain" description="Tyrosine specific protein phosphatases" evidence="15">
    <location>
        <begin position="792"/>
        <end position="864"/>
    </location>
</feature>
<evidence type="ECO:0000256" key="4">
    <source>
        <dbReference type="ARBA" id="ARBA00022729"/>
    </source>
</evidence>
<dbReference type="PROSITE" id="PS00383">
    <property type="entry name" value="TYR_PHOSPHATASE_1"/>
    <property type="match status" value="1"/>
</dbReference>
<keyword evidence="9" id="KW-0325">Glycoprotein</keyword>
<protein>
    <submittedName>
        <fullName evidence="16">Uncharacterized protein</fullName>
    </submittedName>
</protein>
<keyword evidence="10" id="KW-0968">Cytoplasmic vesicle</keyword>
<dbReference type="STRING" id="94237.ENSMMOP00000005591"/>
<evidence type="ECO:0000256" key="11">
    <source>
        <dbReference type="ARBA" id="ARBA00034103"/>
    </source>
</evidence>
<evidence type="ECO:0000256" key="13">
    <source>
        <dbReference type="SAM" id="Phobius"/>
    </source>
</evidence>
<dbReference type="OMA" id="DKHAAFF"/>
<dbReference type="SUPFAM" id="SSF52799">
    <property type="entry name" value="(Phosphotyrosine protein) phosphatases II"/>
    <property type="match status" value="1"/>
</dbReference>
<evidence type="ECO:0000256" key="8">
    <source>
        <dbReference type="ARBA" id="ARBA00023170"/>
    </source>
</evidence>
<evidence type="ECO:0000256" key="5">
    <source>
        <dbReference type="ARBA" id="ARBA00022989"/>
    </source>
</evidence>
<dbReference type="GO" id="GO:0035773">
    <property type="term" value="P:insulin secretion involved in cellular response to glucose stimulus"/>
    <property type="evidence" value="ECO:0007669"/>
    <property type="project" value="TreeGrafter"/>
</dbReference>
<dbReference type="InterPro" id="IPR000242">
    <property type="entry name" value="PTP_cat"/>
</dbReference>
<sequence length="883" mass="98043">SDPLEPLQLSEVCTNGIVGRCQELAGADLHTYDISSSALQHLRILLENLAHRGLRRQDDATRQVISRELSKLRNSPLQRQTTAPTPFGVYGGSRVGKLRPAQAQLNRNLQQYLTSLGFLPQSEVDGQSGIQRQEANFQVKFSITCSIHDLWMGQRMVNQLGKHSVNMEALMGKDLDQLAEVITGAMHEEQLAFGAKPGPGAAIFTGDKEGNGEPLAALQLNPDKGPKLDKGPDSNQKDVERINEKANKLVSQGKRHIYSFILSIFESRFKEKEIICKLCGLILKVNGPPAPLQKMVGLESVQSRTTQGVTVRLTGGAGGPDALVDSEIQRWMQGHEAPAGEKQLQEPKKTDMKVKTQLVHVGVKEFSSRGKGRHFGYIITGSDSLTADQGSDLMERLTQRLNLHAADLTQLSVLGPALTFRLGPNPKNVTTADLVQVAVQQKQELEKETGLKIVEAGVSDRGSLTQIPVVKETRVESGQFLLLSVLCMLFILVAVVVSATLFCVRQRSHLRMKEKLASLGTDTTTDATATYQELCRQRMAIRTSERVERPETLRHSRLNSVSSQFSDGPAASPSNRSSTSSWCEEPVPSNMDISTGHMILSYMEDHLKNKNRLEREWEALCSYQAEPSACGVGRGEKNSKKNRSDAVVAYDHSRITLKAENNHGNSDYINASPIMDHDPRNPTYISSQGPLPTTVADFWQTVWESGCVVIVMLTPLSENGVKQCHHYWPDEGSDVYHIYEVNLVSEHIWCEDFLVRSFYLKNLQTNETRTVTQFHFLSWMERGIPNSARTLLDFRRKVNKCYRGRSCPIIVHCSDGAGRSGTYILIDMVLNRMAKGAKEIDIAATLEHLRDQRAGMVQTKEQFEFALTAVAEEVNAILKALPQ</sequence>
<dbReference type="GO" id="GO:0030141">
    <property type="term" value="C:secretory granule"/>
    <property type="evidence" value="ECO:0007669"/>
    <property type="project" value="InterPro"/>
</dbReference>
<evidence type="ECO:0000256" key="12">
    <source>
        <dbReference type="SAM" id="MobiDB-lite"/>
    </source>
</evidence>
<dbReference type="Proteomes" id="UP000261620">
    <property type="component" value="Unplaced"/>
</dbReference>
<feature type="region of interest" description="Disordered" evidence="12">
    <location>
        <begin position="545"/>
        <end position="587"/>
    </location>
</feature>
<dbReference type="PROSITE" id="PS50055">
    <property type="entry name" value="TYR_PHOSPHATASE_PTP"/>
    <property type="match status" value="1"/>
</dbReference>
<keyword evidence="3 13" id="KW-0812">Transmembrane</keyword>
<feature type="transmembrane region" description="Helical" evidence="13">
    <location>
        <begin position="480"/>
        <end position="504"/>
    </location>
</feature>
<dbReference type="InterPro" id="IPR029021">
    <property type="entry name" value="Prot-tyrosine_phosphatase-like"/>
</dbReference>
<evidence type="ECO:0000256" key="6">
    <source>
        <dbReference type="ARBA" id="ARBA00023018"/>
    </source>
</evidence>
<dbReference type="Pfam" id="PF00102">
    <property type="entry name" value="Y_phosphatase"/>
    <property type="match status" value="1"/>
</dbReference>
<dbReference type="GO" id="GO:0030658">
    <property type="term" value="C:transport vesicle membrane"/>
    <property type="evidence" value="ECO:0007669"/>
    <property type="project" value="UniProtKB-SubCell"/>
</dbReference>
<dbReference type="FunFam" id="3.90.190.10:FF:000017">
    <property type="entry name" value="receptor-type tyrosine-protein phosphatase-like N isoform X2"/>
    <property type="match status" value="1"/>
</dbReference>
<dbReference type="InterPro" id="IPR021613">
    <property type="entry name" value="Receptor_IA-2_dom"/>
</dbReference>
<dbReference type="InterPro" id="IPR038112">
    <property type="entry name" value="Receptor_IA-2_ectodomain_sf"/>
</dbReference>
<evidence type="ECO:0000259" key="14">
    <source>
        <dbReference type="PROSITE" id="PS50055"/>
    </source>
</evidence>
<dbReference type="AlphaFoldDB" id="A0A3Q3VSU4"/>
<dbReference type="InterPro" id="IPR003595">
    <property type="entry name" value="Tyr_Pase_cat"/>
</dbReference>
<feature type="domain" description="Tyrosine-protein phosphatase" evidence="14">
    <location>
        <begin position="613"/>
        <end position="873"/>
    </location>
</feature>
<reference evidence="16" key="1">
    <citation type="submission" date="2025-08" db="UniProtKB">
        <authorList>
            <consortium name="Ensembl"/>
        </authorList>
    </citation>
    <scope>IDENTIFICATION</scope>
</reference>
<dbReference type="PANTHER" id="PTHR46106">
    <property type="entry name" value="IA-2 PROTEIN TYROSINE PHOSPHATASE, ISOFORM C"/>
    <property type="match status" value="1"/>
</dbReference>
<keyword evidence="2" id="KW-0597">Phosphoprotein</keyword>
<dbReference type="Gene3D" id="3.90.190.10">
    <property type="entry name" value="Protein tyrosine phosphatase superfamily"/>
    <property type="match status" value="1"/>
</dbReference>
<accession>A0A3Q3VSU4</accession>
<feature type="compositionally biased region" description="Low complexity" evidence="12">
    <location>
        <begin position="572"/>
        <end position="581"/>
    </location>
</feature>
<reference evidence="16" key="2">
    <citation type="submission" date="2025-09" db="UniProtKB">
        <authorList>
            <consortium name="Ensembl"/>
        </authorList>
    </citation>
    <scope>IDENTIFICATION</scope>
</reference>
<dbReference type="PRINTS" id="PR00700">
    <property type="entry name" value="PRTYPHPHTASE"/>
</dbReference>
<keyword evidence="8" id="KW-0675">Receptor</keyword>
<dbReference type="SMART" id="SM00404">
    <property type="entry name" value="PTPc_motif"/>
    <property type="match status" value="1"/>
</dbReference>
<feature type="compositionally biased region" description="Basic and acidic residues" evidence="12">
    <location>
        <begin position="545"/>
        <end position="554"/>
    </location>
</feature>
<name>A0A3Q3VSU4_MOLML</name>
<dbReference type="PROSITE" id="PS50056">
    <property type="entry name" value="TYR_PHOSPHATASE_2"/>
    <property type="match status" value="1"/>
</dbReference>
<dbReference type="GO" id="GO:0045202">
    <property type="term" value="C:synapse"/>
    <property type="evidence" value="ECO:0007669"/>
    <property type="project" value="UniProtKB-SubCell"/>
</dbReference>
<dbReference type="InterPro" id="IPR000387">
    <property type="entry name" value="Tyr_Pase_dom"/>
</dbReference>
<evidence type="ECO:0000313" key="17">
    <source>
        <dbReference type="Proteomes" id="UP000261620"/>
    </source>
</evidence>
<evidence type="ECO:0000256" key="3">
    <source>
        <dbReference type="ARBA" id="ARBA00022692"/>
    </source>
</evidence>
<evidence type="ECO:0000256" key="9">
    <source>
        <dbReference type="ARBA" id="ARBA00023180"/>
    </source>
</evidence>
<evidence type="ECO:0000256" key="1">
    <source>
        <dbReference type="ARBA" id="ARBA00004212"/>
    </source>
</evidence>
<dbReference type="GO" id="GO:0004725">
    <property type="term" value="F:protein tyrosine phosphatase activity"/>
    <property type="evidence" value="ECO:0007669"/>
    <property type="project" value="InterPro"/>
</dbReference>
<dbReference type="InterPro" id="IPR033522">
    <property type="entry name" value="IA-2/IA-2_beta"/>
</dbReference>
<proteinExistence type="predicted"/>
<dbReference type="Gene3D" id="3.30.70.2470">
    <property type="entry name" value="Protein-tyrosine phosphatase receptor IA-2 ectodomain"/>
    <property type="match status" value="1"/>
</dbReference>
<keyword evidence="6" id="KW-0770">Synapse</keyword>
<evidence type="ECO:0000256" key="2">
    <source>
        <dbReference type="ARBA" id="ARBA00022553"/>
    </source>
</evidence>
<dbReference type="Ensembl" id="ENSMMOT00000005690.1">
    <property type="protein sequence ID" value="ENSMMOP00000005591.1"/>
    <property type="gene ID" value="ENSMMOG00000004400.1"/>
</dbReference>